<keyword evidence="4" id="KW-1185">Reference proteome</keyword>
<proteinExistence type="predicted"/>
<accession>A0A1A9VE31</accession>
<dbReference type="VEuPathDB" id="VectorBase:GAUT034311"/>
<dbReference type="AlphaFoldDB" id="A0A1A9VE31"/>
<evidence type="ECO:0000256" key="1">
    <source>
        <dbReference type="SAM" id="MobiDB-lite"/>
    </source>
</evidence>
<reference evidence="3" key="1">
    <citation type="submission" date="2020-05" db="UniProtKB">
        <authorList>
            <consortium name="EnsemblMetazoa"/>
        </authorList>
    </citation>
    <scope>IDENTIFICATION</scope>
    <source>
        <strain evidence="3">TTRI</strain>
    </source>
</reference>
<dbReference type="EnsemblMetazoa" id="GAUT034311-RA">
    <property type="protein sequence ID" value="GAUT034311-PA"/>
    <property type="gene ID" value="GAUT034311"/>
</dbReference>
<evidence type="ECO:0000256" key="2">
    <source>
        <dbReference type="SAM" id="SignalP"/>
    </source>
</evidence>
<keyword evidence="2" id="KW-0732">Signal</keyword>
<organism evidence="3 4">
    <name type="scientific">Glossina austeni</name>
    <name type="common">Savannah tsetse fly</name>
    <dbReference type="NCBI Taxonomy" id="7395"/>
    <lineage>
        <taxon>Eukaryota</taxon>
        <taxon>Metazoa</taxon>
        <taxon>Ecdysozoa</taxon>
        <taxon>Arthropoda</taxon>
        <taxon>Hexapoda</taxon>
        <taxon>Insecta</taxon>
        <taxon>Pterygota</taxon>
        <taxon>Neoptera</taxon>
        <taxon>Endopterygota</taxon>
        <taxon>Diptera</taxon>
        <taxon>Brachycera</taxon>
        <taxon>Muscomorpha</taxon>
        <taxon>Hippoboscoidea</taxon>
        <taxon>Glossinidae</taxon>
        <taxon>Glossina</taxon>
    </lineage>
</organism>
<evidence type="ECO:0000313" key="4">
    <source>
        <dbReference type="Proteomes" id="UP000078200"/>
    </source>
</evidence>
<sequence length="143" mass="16299">MKCLMCLMASVGLMLLMSSSLSVEAKKPKKYIGENGGDFEFIDETFVFHDNHHDSDDDDGDDDDDDDDGDDDDDDDDFAGGYNAEARKNKKKERNLCMPYQYISICMQTLAALQLRVCTLNTYTNKSTYEILDMKETKEKIFV</sequence>
<protein>
    <submittedName>
        <fullName evidence="3">Uncharacterized protein</fullName>
    </submittedName>
</protein>
<feature type="signal peptide" evidence="2">
    <location>
        <begin position="1"/>
        <end position="25"/>
    </location>
</feature>
<dbReference type="Proteomes" id="UP000078200">
    <property type="component" value="Unassembled WGS sequence"/>
</dbReference>
<name>A0A1A9VE31_GLOAU</name>
<feature type="chain" id="PRO_5008399370" evidence="2">
    <location>
        <begin position="26"/>
        <end position="143"/>
    </location>
</feature>
<evidence type="ECO:0000313" key="3">
    <source>
        <dbReference type="EnsemblMetazoa" id="GAUT034311-PA"/>
    </source>
</evidence>
<feature type="compositionally biased region" description="Acidic residues" evidence="1">
    <location>
        <begin position="56"/>
        <end position="78"/>
    </location>
</feature>
<feature type="region of interest" description="Disordered" evidence="1">
    <location>
        <begin position="50"/>
        <end position="86"/>
    </location>
</feature>